<dbReference type="PIRSF" id="PIRSF000097">
    <property type="entry name" value="AKR"/>
    <property type="match status" value="1"/>
</dbReference>
<dbReference type="SUPFAM" id="SSF51430">
    <property type="entry name" value="NAD(P)-linked oxidoreductase"/>
    <property type="match status" value="1"/>
</dbReference>
<evidence type="ECO:0000313" key="6">
    <source>
        <dbReference type="EMBL" id="EWC45874.1"/>
    </source>
</evidence>
<dbReference type="CDD" id="cd19071">
    <property type="entry name" value="AKR_AKR1-5-like"/>
    <property type="match status" value="1"/>
</dbReference>
<protein>
    <recommendedName>
        <fullName evidence="5">NADP-dependent oxidoreductase domain-containing protein</fullName>
    </recommendedName>
</protein>
<sequence length="290" mass="32131">MASTEAQAAFTASTCLTLANGQKIPQLQLGVWEAYDDECYDAVKWALEAGYRGIDSAEWYENEAACGRAIRDSLAAPSTTLTRADVFFTTKLRRNESYAATRDAIRRSLAECALDYIDLYLIHAPFGGPDVRREVYRAVLDAADDGEVKGWGVSNFGVSHLEELLEAFPARPPLVNQLELNPFITQAALVDFCRANGIVLQAYTPLAKARRLAHPVVVAIAEKHARPPADVMVKWGLQEGFVSLPKSVTEARIHANLRGAEHWALDEEDMELLRGLDEHFVTEWDPTDCP</sequence>
<dbReference type="AlphaFoldDB" id="W7HRP6"/>
<dbReference type="Gene3D" id="3.20.20.100">
    <property type="entry name" value="NADP-dependent oxidoreductase domain"/>
    <property type="match status" value="1"/>
</dbReference>
<dbReference type="Pfam" id="PF00248">
    <property type="entry name" value="Aldo_ket_red"/>
    <property type="match status" value="1"/>
</dbReference>
<name>W7HRP6_9PEZI</name>
<accession>W7HRP6</accession>
<dbReference type="OrthoDB" id="416253at2759"/>
<dbReference type="FunFam" id="3.20.20.100:FF:000002">
    <property type="entry name" value="2,5-diketo-D-gluconic acid reductase A"/>
    <property type="match status" value="1"/>
</dbReference>
<dbReference type="Proteomes" id="UP000024837">
    <property type="component" value="Unassembled WGS sequence"/>
</dbReference>
<keyword evidence="7" id="KW-1185">Reference proteome</keyword>
<dbReference type="InterPro" id="IPR023210">
    <property type="entry name" value="NADP_OxRdtase_dom"/>
</dbReference>
<gene>
    <name evidence="6" type="ORF">DRE_04881</name>
</gene>
<dbReference type="PANTHER" id="PTHR43827">
    <property type="entry name" value="2,5-DIKETO-D-GLUCONIC ACID REDUCTASE"/>
    <property type="match status" value="1"/>
</dbReference>
<evidence type="ECO:0000259" key="5">
    <source>
        <dbReference type="Pfam" id="PF00248"/>
    </source>
</evidence>
<dbReference type="EMBL" id="KI966423">
    <property type="protein sequence ID" value="EWC45874.1"/>
    <property type="molecule type" value="Genomic_DNA"/>
</dbReference>
<reference evidence="6 7" key="1">
    <citation type="submission" date="2013-05" db="EMBL/GenBank/DDBJ databases">
        <title>Drechslerella stenobrocha genome reveals carnivorous origination and mechanical trapping mechanism of predatory fungi.</title>
        <authorList>
            <person name="Liu X."/>
            <person name="Zhang W."/>
            <person name="Liu K."/>
        </authorList>
    </citation>
    <scope>NUCLEOTIDE SEQUENCE [LARGE SCALE GENOMIC DNA]</scope>
    <source>
        <strain evidence="6 7">248</strain>
    </source>
</reference>
<feature type="site" description="Lowers pKa of active site Tyr" evidence="4">
    <location>
        <position position="91"/>
    </location>
</feature>
<evidence type="ECO:0000256" key="3">
    <source>
        <dbReference type="PIRSR" id="PIRSR000097-2"/>
    </source>
</evidence>
<dbReference type="HOGENOM" id="CLU_023205_0_1_1"/>
<organism evidence="6 7">
    <name type="scientific">Drechslerella stenobrocha 248</name>
    <dbReference type="NCBI Taxonomy" id="1043628"/>
    <lineage>
        <taxon>Eukaryota</taxon>
        <taxon>Fungi</taxon>
        <taxon>Dikarya</taxon>
        <taxon>Ascomycota</taxon>
        <taxon>Pezizomycotina</taxon>
        <taxon>Orbiliomycetes</taxon>
        <taxon>Orbiliales</taxon>
        <taxon>Orbiliaceae</taxon>
        <taxon>Drechslerella</taxon>
    </lineage>
</organism>
<evidence type="ECO:0000256" key="1">
    <source>
        <dbReference type="ARBA" id="ARBA00023002"/>
    </source>
</evidence>
<feature type="binding site" evidence="3">
    <location>
        <position position="123"/>
    </location>
    <ligand>
        <name>substrate</name>
    </ligand>
</feature>
<evidence type="ECO:0000313" key="7">
    <source>
        <dbReference type="Proteomes" id="UP000024837"/>
    </source>
</evidence>
<feature type="active site" description="Proton donor" evidence="2">
    <location>
        <position position="60"/>
    </location>
</feature>
<evidence type="ECO:0000256" key="2">
    <source>
        <dbReference type="PIRSR" id="PIRSR000097-1"/>
    </source>
</evidence>
<dbReference type="InterPro" id="IPR036812">
    <property type="entry name" value="NAD(P)_OxRdtase_dom_sf"/>
</dbReference>
<dbReference type="GO" id="GO:0016616">
    <property type="term" value="F:oxidoreductase activity, acting on the CH-OH group of donors, NAD or NADP as acceptor"/>
    <property type="evidence" value="ECO:0007669"/>
    <property type="project" value="UniProtKB-ARBA"/>
</dbReference>
<proteinExistence type="predicted"/>
<dbReference type="PANTHER" id="PTHR43827:SF13">
    <property type="entry name" value="ALDO_KETO REDUCTASE FAMILY PROTEIN"/>
    <property type="match status" value="1"/>
</dbReference>
<dbReference type="PRINTS" id="PR00069">
    <property type="entry name" value="ALDKETRDTASE"/>
</dbReference>
<dbReference type="InterPro" id="IPR020471">
    <property type="entry name" value="AKR"/>
</dbReference>
<feature type="domain" description="NADP-dependent oxidoreductase" evidence="5">
    <location>
        <begin position="33"/>
        <end position="277"/>
    </location>
</feature>
<evidence type="ECO:0000256" key="4">
    <source>
        <dbReference type="PIRSR" id="PIRSR000097-3"/>
    </source>
</evidence>
<keyword evidence="1" id="KW-0560">Oxidoreductase</keyword>